<evidence type="ECO:0000259" key="1">
    <source>
        <dbReference type="Pfam" id="PF09860"/>
    </source>
</evidence>
<keyword evidence="3" id="KW-1185">Reference proteome</keyword>
<comment type="caution">
    <text evidence="2">The sequence shown here is derived from an EMBL/GenBank/DDBJ whole genome shotgun (WGS) entry which is preliminary data.</text>
</comment>
<dbReference type="InterPro" id="IPR018656">
    <property type="entry name" value="DUF2087"/>
</dbReference>
<feature type="domain" description="DUF2087" evidence="1">
    <location>
        <begin position="108"/>
        <end position="180"/>
    </location>
</feature>
<gene>
    <name evidence="2" type="ORF">AB0E65_14170</name>
</gene>
<evidence type="ECO:0000313" key="3">
    <source>
        <dbReference type="Proteomes" id="UP001550850"/>
    </source>
</evidence>
<dbReference type="RefSeq" id="WP_108952209.1">
    <property type="nucleotide sequence ID" value="NZ_BEVZ01000002.1"/>
</dbReference>
<dbReference type="EMBL" id="JBEZUR010000018">
    <property type="protein sequence ID" value="MEU3555343.1"/>
    <property type="molecule type" value="Genomic_DNA"/>
</dbReference>
<dbReference type="Pfam" id="PF09860">
    <property type="entry name" value="DUF2087"/>
    <property type="match status" value="1"/>
</dbReference>
<evidence type="ECO:0000313" key="2">
    <source>
        <dbReference type="EMBL" id="MEU3555343.1"/>
    </source>
</evidence>
<proteinExistence type="predicted"/>
<reference evidence="2 3" key="1">
    <citation type="submission" date="2024-06" db="EMBL/GenBank/DDBJ databases">
        <title>The Natural Products Discovery Center: Release of the First 8490 Sequenced Strains for Exploring Actinobacteria Biosynthetic Diversity.</title>
        <authorList>
            <person name="Kalkreuter E."/>
            <person name="Kautsar S.A."/>
            <person name="Yang D."/>
            <person name="Bader C.D."/>
            <person name="Teijaro C.N."/>
            <person name="Fluegel L."/>
            <person name="Davis C.M."/>
            <person name="Simpson J.R."/>
            <person name="Lauterbach L."/>
            <person name="Steele A.D."/>
            <person name="Gui C."/>
            <person name="Meng S."/>
            <person name="Li G."/>
            <person name="Viehrig K."/>
            <person name="Ye F."/>
            <person name="Su P."/>
            <person name="Kiefer A.F."/>
            <person name="Nichols A."/>
            <person name="Cepeda A.J."/>
            <person name="Yan W."/>
            <person name="Fan B."/>
            <person name="Jiang Y."/>
            <person name="Adhikari A."/>
            <person name="Zheng C.-J."/>
            <person name="Schuster L."/>
            <person name="Cowan T.M."/>
            <person name="Smanski M.J."/>
            <person name="Chevrette M.G."/>
            <person name="De Carvalho L.P.S."/>
            <person name="Shen B."/>
        </authorList>
    </citation>
    <scope>NUCLEOTIDE SEQUENCE [LARGE SCALE GENOMIC DNA]</scope>
    <source>
        <strain evidence="2 3">NPDC038104</strain>
    </source>
</reference>
<protein>
    <submittedName>
        <fullName evidence="2">DUF2087 domain-containing protein</fullName>
    </submittedName>
</protein>
<dbReference type="Proteomes" id="UP001550850">
    <property type="component" value="Unassembled WGS sequence"/>
</dbReference>
<organism evidence="2 3">
    <name type="scientific">Streptomyces fragilis</name>
    <dbReference type="NCBI Taxonomy" id="67301"/>
    <lineage>
        <taxon>Bacteria</taxon>
        <taxon>Bacillati</taxon>
        <taxon>Actinomycetota</taxon>
        <taxon>Actinomycetes</taxon>
        <taxon>Kitasatosporales</taxon>
        <taxon>Streptomycetaceae</taxon>
        <taxon>Streptomyces</taxon>
    </lineage>
</organism>
<name>A0ABV2YHY6_9ACTN</name>
<accession>A0ABV2YHY6</accession>
<sequence length="191" mass="20803">MNSTPSDAPDLVRLLADATRARVFAAVTLGARTTTEAAEDAGVRPKDAVQAVRRLLDGGALVQDEAGLAVAYARFCDTARRPAAPAVDHGTGDAATEALLGTFVRDGRLVRLPARWDRKRQVLRHVAERSFDLDVAYPERAVNERLAAWCDDDAPVDHVTLRRYLVDLGHLDRHDGVYRRRADDAPAALTG</sequence>